<evidence type="ECO:0000256" key="1">
    <source>
        <dbReference type="SAM" id="SignalP"/>
    </source>
</evidence>
<name>A0A0D7BNP8_9AGAR</name>
<feature type="signal peptide" evidence="1">
    <location>
        <begin position="1"/>
        <end position="17"/>
    </location>
</feature>
<feature type="chain" id="PRO_5002317592" description="Ser-Thr-rich glycosyl-phosphatidyl-inositol-anchored membrane family-domain-containing protein" evidence="1">
    <location>
        <begin position="18"/>
        <end position="150"/>
    </location>
</feature>
<keyword evidence="3" id="KW-1185">Reference proteome</keyword>
<accession>A0A0D7BNP8</accession>
<protein>
    <recommendedName>
        <fullName evidence="4">Ser-Thr-rich glycosyl-phosphatidyl-inositol-anchored membrane family-domain-containing protein</fullName>
    </recommendedName>
</protein>
<proteinExistence type="predicted"/>
<sequence length="150" mass="15422">MYSLATFLAAVAASAAAFTVTGPTVVSGSSSQITTTSVVQFSWTADTNSDPPFVDLKLKGSSVSYSLGTNVTTAPGSGSVSKNMVSFSADTYQLLVFETGTDTEVAKSDAFEVHAEGEARTTTPDGAQRAAIGSTIPMTIPLLLSLLVWA</sequence>
<evidence type="ECO:0000313" key="3">
    <source>
        <dbReference type="Proteomes" id="UP000054007"/>
    </source>
</evidence>
<keyword evidence="1" id="KW-0732">Signal</keyword>
<dbReference type="AlphaFoldDB" id="A0A0D7BNP8"/>
<dbReference type="EMBL" id="KN880457">
    <property type="protein sequence ID" value="KIY71191.1"/>
    <property type="molecule type" value="Genomic_DNA"/>
</dbReference>
<gene>
    <name evidence="2" type="ORF">CYLTODRAFT_487409</name>
</gene>
<organism evidence="2 3">
    <name type="scientific">Cylindrobasidium torrendii FP15055 ss-10</name>
    <dbReference type="NCBI Taxonomy" id="1314674"/>
    <lineage>
        <taxon>Eukaryota</taxon>
        <taxon>Fungi</taxon>
        <taxon>Dikarya</taxon>
        <taxon>Basidiomycota</taxon>
        <taxon>Agaricomycotina</taxon>
        <taxon>Agaricomycetes</taxon>
        <taxon>Agaricomycetidae</taxon>
        <taxon>Agaricales</taxon>
        <taxon>Marasmiineae</taxon>
        <taxon>Physalacriaceae</taxon>
        <taxon>Cylindrobasidium</taxon>
    </lineage>
</organism>
<reference evidence="2 3" key="1">
    <citation type="journal article" date="2015" name="Fungal Genet. Biol.">
        <title>Evolution of novel wood decay mechanisms in Agaricales revealed by the genome sequences of Fistulina hepatica and Cylindrobasidium torrendii.</title>
        <authorList>
            <person name="Floudas D."/>
            <person name="Held B.W."/>
            <person name="Riley R."/>
            <person name="Nagy L.G."/>
            <person name="Koehler G."/>
            <person name="Ransdell A.S."/>
            <person name="Younus H."/>
            <person name="Chow J."/>
            <person name="Chiniquy J."/>
            <person name="Lipzen A."/>
            <person name="Tritt A."/>
            <person name="Sun H."/>
            <person name="Haridas S."/>
            <person name="LaButti K."/>
            <person name="Ohm R.A."/>
            <person name="Kues U."/>
            <person name="Blanchette R.A."/>
            <person name="Grigoriev I.V."/>
            <person name="Minto R.E."/>
            <person name="Hibbett D.S."/>
        </authorList>
    </citation>
    <scope>NUCLEOTIDE SEQUENCE [LARGE SCALE GENOMIC DNA]</scope>
    <source>
        <strain evidence="2 3">FP15055 ss-10</strain>
    </source>
</reference>
<evidence type="ECO:0008006" key="4">
    <source>
        <dbReference type="Google" id="ProtNLM"/>
    </source>
</evidence>
<dbReference type="Proteomes" id="UP000054007">
    <property type="component" value="Unassembled WGS sequence"/>
</dbReference>
<evidence type="ECO:0000313" key="2">
    <source>
        <dbReference type="EMBL" id="KIY71191.1"/>
    </source>
</evidence>